<evidence type="ECO:0000256" key="1">
    <source>
        <dbReference type="SAM" id="MobiDB-lite"/>
    </source>
</evidence>
<accession>A0A1G2BNP4</accession>
<proteinExistence type="predicted"/>
<dbReference type="AlphaFoldDB" id="A0A1G2BNP4"/>
<evidence type="ECO:0000313" key="2">
    <source>
        <dbReference type="EMBL" id="OGY90745.1"/>
    </source>
</evidence>
<name>A0A1G2BNP4_9BACT</name>
<comment type="caution">
    <text evidence="2">The sequence shown here is derived from an EMBL/GenBank/DDBJ whole genome shotgun (WGS) entry which is preliminary data.</text>
</comment>
<sequence>MKSNKSFEQFEQPAQDDEQETRPNESTEKLRERLSQLVPAFLEIRQKMGFDDRIGFGFLEEVHSGGISLGSLPTVKKLEGSRRKYSLPGLLGQETYETMTEEDKKNILIMPNPQHQGKIVSVFDPSYDWGDGRKRLINASDDLFIGVIAHELAHDFTFGSQLPKHIVDILIKRLNNEHGITYKSWRGSGNEEEIDIIASLFGYKDQIIEKIDFMIERVQQYGPRFKNKERIIKELECRKQQVLKYCP</sequence>
<evidence type="ECO:0000313" key="3">
    <source>
        <dbReference type="Proteomes" id="UP000177349"/>
    </source>
</evidence>
<reference evidence="2 3" key="1">
    <citation type="journal article" date="2016" name="Nat. Commun.">
        <title>Thousands of microbial genomes shed light on interconnected biogeochemical processes in an aquifer system.</title>
        <authorList>
            <person name="Anantharaman K."/>
            <person name="Brown C.T."/>
            <person name="Hug L.A."/>
            <person name="Sharon I."/>
            <person name="Castelle C.J."/>
            <person name="Probst A.J."/>
            <person name="Thomas B.C."/>
            <person name="Singh A."/>
            <person name="Wilkins M.J."/>
            <person name="Karaoz U."/>
            <person name="Brodie E.L."/>
            <person name="Williams K.H."/>
            <person name="Hubbard S.S."/>
            <person name="Banfield J.F."/>
        </authorList>
    </citation>
    <scope>NUCLEOTIDE SEQUENCE [LARGE SCALE GENOMIC DNA]</scope>
</reference>
<dbReference type="Proteomes" id="UP000177349">
    <property type="component" value="Unassembled WGS sequence"/>
</dbReference>
<gene>
    <name evidence="2" type="ORF">A3B31_03745</name>
</gene>
<dbReference type="EMBL" id="MHKN01000058">
    <property type="protein sequence ID" value="OGY90745.1"/>
    <property type="molecule type" value="Genomic_DNA"/>
</dbReference>
<protein>
    <submittedName>
        <fullName evidence="2">Uncharacterized protein</fullName>
    </submittedName>
</protein>
<organism evidence="2 3">
    <name type="scientific">Candidatus Komeilibacteria bacterium RIFCSPLOWO2_01_FULL_53_11</name>
    <dbReference type="NCBI Taxonomy" id="1798552"/>
    <lineage>
        <taxon>Bacteria</taxon>
        <taxon>Candidatus Komeiliibacteriota</taxon>
    </lineage>
</organism>
<feature type="region of interest" description="Disordered" evidence="1">
    <location>
        <begin position="1"/>
        <end position="31"/>
    </location>
</feature>
<feature type="compositionally biased region" description="Basic and acidic residues" evidence="1">
    <location>
        <begin position="20"/>
        <end position="31"/>
    </location>
</feature>